<dbReference type="Gene3D" id="3.30.200.20">
    <property type="entry name" value="Phosphorylase Kinase, domain 1"/>
    <property type="match status" value="1"/>
</dbReference>
<reference evidence="13 15" key="2">
    <citation type="journal article" date="2013" name="Nature">
        <title>Insights into bilaterian evolution from three spiralian genomes.</title>
        <authorList>
            <person name="Simakov O."/>
            <person name="Marletaz F."/>
            <person name="Cho S.J."/>
            <person name="Edsinger-Gonzales E."/>
            <person name="Havlak P."/>
            <person name="Hellsten U."/>
            <person name="Kuo D.H."/>
            <person name="Larsson T."/>
            <person name="Lv J."/>
            <person name="Arendt D."/>
            <person name="Savage R."/>
            <person name="Osoegawa K."/>
            <person name="de Jong P."/>
            <person name="Grimwood J."/>
            <person name="Chapman J.A."/>
            <person name="Shapiro H."/>
            <person name="Aerts A."/>
            <person name="Otillar R.P."/>
            <person name="Terry A.Y."/>
            <person name="Boore J.L."/>
            <person name="Grigoriev I.V."/>
            <person name="Lindberg D.R."/>
            <person name="Seaver E.C."/>
            <person name="Weisblat D.A."/>
            <person name="Putnam N.H."/>
            <person name="Rokhsar D.S."/>
        </authorList>
    </citation>
    <scope>NUCLEOTIDE SEQUENCE</scope>
</reference>
<feature type="binding site" evidence="11">
    <location>
        <position position="176"/>
    </location>
    <ligand>
        <name>Mg(2+)</name>
        <dbReference type="ChEBI" id="CHEBI:18420"/>
    </ligand>
</feature>
<dbReference type="GeneID" id="20196156"/>
<keyword evidence="15" id="KW-1185">Reference proteome</keyword>
<feature type="binding site" evidence="10">
    <location>
        <position position="59"/>
    </location>
    <ligand>
        <name>ATP</name>
        <dbReference type="ChEBI" id="CHEBI:30616"/>
    </ligand>
</feature>
<evidence type="ECO:0000256" key="4">
    <source>
        <dbReference type="ARBA" id="ARBA00022741"/>
    </source>
</evidence>
<dbReference type="InterPro" id="IPR008266">
    <property type="entry name" value="Tyr_kinase_AS"/>
</dbReference>
<dbReference type="RefSeq" id="XP_009013678.1">
    <property type="nucleotide sequence ID" value="XM_009015430.1"/>
</dbReference>
<dbReference type="PANTHER" id="PTHR24416">
    <property type="entry name" value="TYROSINE-PROTEIN KINASE RECEPTOR"/>
    <property type="match status" value="1"/>
</dbReference>
<keyword evidence="4 10" id="KW-0547">Nucleotide-binding</keyword>
<evidence type="ECO:0000313" key="13">
    <source>
        <dbReference type="EMBL" id="ESO07889.1"/>
    </source>
</evidence>
<dbReference type="CTD" id="20196156"/>
<evidence type="ECO:0000256" key="2">
    <source>
        <dbReference type="ARBA" id="ARBA00022692"/>
    </source>
</evidence>
<gene>
    <name evidence="14" type="primary">20196156</name>
    <name evidence="13" type="ORF">HELRODRAFT_131255</name>
</gene>
<dbReference type="HOGENOM" id="CLU_000288_7_40_1"/>
<proteinExistence type="predicted"/>
<reference evidence="14" key="3">
    <citation type="submission" date="2015-06" db="UniProtKB">
        <authorList>
            <consortium name="EnsemblMetazoa"/>
        </authorList>
    </citation>
    <scope>IDENTIFICATION</scope>
</reference>
<dbReference type="KEGG" id="hro:HELRODRAFT_131255"/>
<dbReference type="PROSITE" id="PS50011">
    <property type="entry name" value="PROTEIN_KINASE_DOM"/>
    <property type="match status" value="1"/>
</dbReference>
<dbReference type="PIRSF" id="PIRSF000615">
    <property type="entry name" value="TyrPK_CSF1-R"/>
    <property type="match status" value="1"/>
</dbReference>
<dbReference type="OMA" id="RKTTHGR"/>
<dbReference type="InterPro" id="IPR050122">
    <property type="entry name" value="RTK"/>
</dbReference>
<evidence type="ECO:0000256" key="10">
    <source>
        <dbReference type="PIRSR" id="PIRSR000615-2"/>
    </source>
</evidence>
<dbReference type="SMART" id="SM00219">
    <property type="entry name" value="TyrKc"/>
    <property type="match status" value="1"/>
</dbReference>
<evidence type="ECO:0000313" key="14">
    <source>
        <dbReference type="EnsemblMetazoa" id="HelroP131255"/>
    </source>
</evidence>
<dbReference type="Pfam" id="PF07714">
    <property type="entry name" value="PK_Tyr_Ser-Thr"/>
    <property type="match status" value="1"/>
</dbReference>
<evidence type="ECO:0000256" key="11">
    <source>
        <dbReference type="PIRSR" id="PIRSR000615-3"/>
    </source>
</evidence>
<feature type="binding site" evidence="10">
    <location>
        <begin position="25"/>
        <end position="32"/>
    </location>
    <ligand>
        <name>ATP</name>
        <dbReference type="ChEBI" id="CHEBI:30616"/>
    </ligand>
</feature>
<organism evidence="14 15">
    <name type="scientific">Helobdella robusta</name>
    <name type="common">Californian leech</name>
    <dbReference type="NCBI Taxonomy" id="6412"/>
    <lineage>
        <taxon>Eukaryota</taxon>
        <taxon>Metazoa</taxon>
        <taxon>Spiralia</taxon>
        <taxon>Lophotrochozoa</taxon>
        <taxon>Annelida</taxon>
        <taxon>Clitellata</taxon>
        <taxon>Hirudinea</taxon>
        <taxon>Rhynchobdellida</taxon>
        <taxon>Glossiphoniidae</taxon>
        <taxon>Helobdella</taxon>
    </lineage>
</organism>
<keyword evidence="7" id="KW-0472">Membrane</keyword>
<dbReference type="SUPFAM" id="SSF56112">
    <property type="entry name" value="Protein kinase-like (PK-like)"/>
    <property type="match status" value="1"/>
</dbReference>
<dbReference type="Gene3D" id="1.10.510.10">
    <property type="entry name" value="Transferase(Phosphotransferase) domain 1"/>
    <property type="match status" value="1"/>
</dbReference>
<keyword evidence="8" id="KW-0675">Receptor</keyword>
<keyword evidence="6" id="KW-1133">Transmembrane helix</keyword>
<evidence type="ECO:0000256" key="5">
    <source>
        <dbReference type="ARBA" id="ARBA00022840"/>
    </source>
</evidence>
<dbReference type="eggNOG" id="KOG0200">
    <property type="taxonomic scope" value="Eukaryota"/>
</dbReference>
<dbReference type="GO" id="GO:0004714">
    <property type="term" value="F:transmembrane receptor protein tyrosine kinase activity"/>
    <property type="evidence" value="ECO:0000318"/>
    <property type="project" value="GO_Central"/>
</dbReference>
<keyword evidence="11" id="KW-0479">Metal-binding</keyword>
<keyword evidence="5 10" id="KW-0067">ATP-binding</keyword>
<evidence type="ECO:0000256" key="8">
    <source>
        <dbReference type="ARBA" id="ARBA00023170"/>
    </source>
</evidence>
<dbReference type="STRING" id="6412.T1EHV6"/>
<keyword evidence="2" id="KW-0812">Transmembrane</keyword>
<comment type="subcellular location">
    <subcellularLocation>
        <location evidence="1">Membrane</location>
    </subcellularLocation>
</comment>
<accession>T1EHV6</accession>
<keyword evidence="11" id="KW-0460">Magnesium</keyword>
<sequence length="302" mass="34499">SEYEMPLDERWEVPRNKLILGERLGEGAFGIVTKGQITGLKTKGTYARNIDGPITVAVKMLKDDATDLEMSDLVREMELMKMIGHHDNVLNLLGCCTQNGPLLVIVEYAAHGNLRDFLRRNRPVNNTPNYDVPVFRYVNSNTLSYADLLWYALQVALGMDFLSNKMCIHRDLAARNVLVVERGLLKICDFGLTRNIPNNDYYRKTTSGRLPIKWMAPEALFDMKYSTKSDVWSYGILLWEIFTFGGNPYPSVPIEQLFDLLRQGHRMEKPPYANKDIYDLMLSCWANDPFVRPSFSTIASSL</sequence>
<dbReference type="AlphaFoldDB" id="T1EHV6"/>
<evidence type="ECO:0000256" key="7">
    <source>
        <dbReference type="ARBA" id="ARBA00023136"/>
    </source>
</evidence>
<dbReference type="GO" id="GO:0008543">
    <property type="term" value="P:fibroblast growth factor receptor signaling pathway"/>
    <property type="evidence" value="ECO:0000318"/>
    <property type="project" value="GO_Central"/>
</dbReference>
<dbReference type="Proteomes" id="UP000015101">
    <property type="component" value="Unassembled WGS sequence"/>
</dbReference>
<feature type="binding site" evidence="10">
    <location>
        <position position="175"/>
    </location>
    <ligand>
        <name>ATP</name>
        <dbReference type="ChEBI" id="CHEBI:30616"/>
    </ligand>
</feature>
<dbReference type="EnsemblMetazoa" id="HelroT131255">
    <property type="protein sequence ID" value="HelroP131255"/>
    <property type="gene ID" value="HelroG131255"/>
</dbReference>
<feature type="binding site" evidence="11">
    <location>
        <position position="189"/>
    </location>
    <ligand>
        <name>Mg(2+)</name>
        <dbReference type="ChEBI" id="CHEBI:18420"/>
    </ligand>
</feature>
<evidence type="ECO:0000313" key="15">
    <source>
        <dbReference type="Proteomes" id="UP000015101"/>
    </source>
</evidence>
<dbReference type="GO" id="GO:0043235">
    <property type="term" value="C:receptor complex"/>
    <property type="evidence" value="ECO:0000318"/>
    <property type="project" value="GO_Central"/>
</dbReference>
<dbReference type="GO" id="GO:0046872">
    <property type="term" value="F:metal ion binding"/>
    <property type="evidence" value="ECO:0007669"/>
    <property type="project" value="UniProtKB-KW"/>
</dbReference>
<protein>
    <recommendedName>
        <fullName evidence="12">Protein kinase domain-containing protein</fullName>
    </recommendedName>
</protein>
<evidence type="ECO:0000256" key="9">
    <source>
        <dbReference type="PIRSR" id="PIRSR000615-1"/>
    </source>
</evidence>
<dbReference type="InterPro" id="IPR020635">
    <property type="entry name" value="Tyr_kinase_cat_dom"/>
</dbReference>
<dbReference type="GO" id="GO:0043410">
    <property type="term" value="P:positive regulation of MAPK cascade"/>
    <property type="evidence" value="ECO:0000318"/>
    <property type="project" value="GO_Central"/>
</dbReference>
<evidence type="ECO:0000256" key="3">
    <source>
        <dbReference type="ARBA" id="ARBA00022729"/>
    </source>
</evidence>
<feature type="active site" description="Proton acceptor" evidence="9">
    <location>
        <position position="171"/>
    </location>
</feature>
<dbReference type="GO" id="GO:0008284">
    <property type="term" value="P:positive regulation of cell population proliferation"/>
    <property type="evidence" value="ECO:0000318"/>
    <property type="project" value="GO_Central"/>
</dbReference>
<keyword evidence="3" id="KW-0732">Signal</keyword>
<dbReference type="EMBL" id="KB096134">
    <property type="protein sequence ID" value="ESO07889.1"/>
    <property type="molecule type" value="Genomic_DNA"/>
</dbReference>
<feature type="domain" description="Protein kinase" evidence="12">
    <location>
        <begin position="18"/>
        <end position="302"/>
    </location>
</feature>
<dbReference type="InterPro" id="IPR011009">
    <property type="entry name" value="Kinase-like_dom_sf"/>
</dbReference>
<evidence type="ECO:0000256" key="6">
    <source>
        <dbReference type="ARBA" id="ARBA00022989"/>
    </source>
</evidence>
<dbReference type="GO" id="GO:0005886">
    <property type="term" value="C:plasma membrane"/>
    <property type="evidence" value="ECO:0000318"/>
    <property type="project" value="GO_Central"/>
</dbReference>
<dbReference type="OrthoDB" id="5984265at2759"/>
<dbReference type="InterPro" id="IPR001245">
    <property type="entry name" value="Ser-Thr/Tyr_kinase_cat_dom"/>
</dbReference>
<dbReference type="FunFam" id="3.30.200.20:FF:000814">
    <property type="entry name" value="Fibroblast growth factor receptor 2"/>
    <property type="match status" value="1"/>
</dbReference>
<dbReference type="PANTHER" id="PTHR24416:SF550">
    <property type="entry name" value="FIBROBLAST GROWTH FACTOR RECEPTOR HOMOLOG 1-RELATED"/>
    <property type="match status" value="1"/>
</dbReference>
<dbReference type="EMBL" id="AMQM01003317">
    <property type="status" value="NOT_ANNOTATED_CDS"/>
    <property type="molecule type" value="Genomic_DNA"/>
</dbReference>
<evidence type="ECO:0000256" key="1">
    <source>
        <dbReference type="ARBA" id="ARBA00004370"/>
    </source>
</evidence>
<dbReference type="PRINTS" id="PR00109">
    <property type="entry name" value="TYRKINASE"/>
</dbReference>
<dbReference type="GO" id="GO:0005524">
    <property type="term" value="F:ATP binding"/>
    <property type="evidence" value="ECO:0007669"/>
    <property type="project" value="UniProtKB-KW"/>
</dbReference>
<dbReference type="PROSITE" id="PS00109">
    <property type="entry name" value="PROTEIN_KINASE_TYR"/>
    <property type="match status" value="1"/>
</dbReference>
<dbReference type="FunFam" id="1.10.510.10:FF:000462">
    <property type="entry name" value="Receptor tyrosine kinase"/>
    <property type="match status" value="1"/>
</dbReference>
<reference evidence="15" key="1">
    <citation type="submission" date="2012-12" db="EMBL/GenBank/DDBJ databases">
        <authorList>
            <person name="Hellsten U."/>
            <person name="Grimwood J."/>
            <person name="Chapman J.A."/>
            <person name="Shapiro H."/>
            <person name="Aerts A."/>
            <person name="Otillar R.P."/>
            <person name="Terry A.Y."/>
            <person name="Boore J.L."/>
            <person name="Simakov O."/>
            <person name="Marletaz F."/>
            <person name="Cho S.-J."/>
            <person name="Edsinger-Gonzales E."/>
            <person name="Havlak P."/>
            <person name="Kuo D.-H."/>
            <person name="Larsson T."/>
            <person name="Lv J."/>
            <person name="Arendt D."/>
            <person name="Savage R."/>
            <person name="Osoegawa K."/>
            <person name="de Jong P."/>
            <person name="Lindberg D.R."/>
            <person name="Seaver E.C."/>
            <person name="Weisblat D.A."/>
            <person name="Putnam N.H."/>
            <person name="Grigoriev I.V."/>
            <person name="Rokhsar D.S."/>
        </authorList>
    </citation>
    <scope>NUCLEOTIDE SEQUENCE</scope>
</reference>
<dbReference type="InterPro" id="IPR000719">
    <property type="entry name" value="Prot_kinase_dom"/>
</dbReference>
<dbReference type="InParanoid" id="T1EHV6"/>
<name>T1EHV6_HELRO</name>
<evidence type="ECO:0000259" key="12">
    <source>
        <dbReference type="PROSITE" id="PS50011"/>
    </source>
</evidence>